<reference evidence="1 2" key="1">
    <citation type="journal article" date="2015" name="Sci. Rep.">
        <title>The power of single molecule real-time sequencing technology in the de novo assembly of a eukaryotic genome.</title>
        <authorList>
            <person name="Sakai H."/>
            <person name="Naito K."/>
            <person name="Ogiso-Tanaka E."/>
            <person name="Takahashi Y."/>
            <person name="Iseki K."/>
            <person name="Muto C."/>
            <person name="Satou K."/>
            <person name="Teruya K."/>
            <person name="Shiroma A."/>
            <person name="Shimoji M."/>
            <person name="Hirano T."/>
            <person name="Itoh T."/>
            <person name="Kaga A."/>
            <person name="Tomooka N."/>
        </authorList>
    </citation>
    <scope>NUCLEOTIDE SEQUENCE [LARGE SCALE GENOMIC DNA]</scope>
    <source>
        <strain evidence="2">cv. Shumari</strain>
    </source>
</reference>
<keyword evidence="2" id="KW-1185">Reference proteome</keyword>
<gene>
    <name evidence="1" type="primary">Vigan.04G323700</name>
    <name evidence="1" type="ORF">VIGAN_04323700</name>
</gene>
<name>A0A0S3RYR4_PHAAN</name>
<dbReference type="EMBL" id="AP015037">
    <property type="protein sequence ID" value="BAT85665.1"/>
    <property type="molecule type" value="Genomic_DNA"/>
</dbReference>
<proteinExistence type="predicted"/>
<dbReference type="AlphaFoldDB" id="A0A0S3RYR4"/>
<sequence>MRITKLICYQPLLELEHIYVSLMNSTKEQKSDTLISLFLAASRSAAFTSRLPIPCNINYHQPLIFRKNFCMIKEHKHISFGGSKGTLHCVDYC</sequence>
<protein>
    <submittedName>
        <fullName evidence="1">Uncharacterized protein</fullName>
    </submittedName>
</protein>
<evidence type="ECO:0000313" key="1">
    <source>
        <dbReference type="EMBL" id="BAT85665.1"/>
    </source>
</evidence>
<evidence type="ECO:0000313" key="2">
    <source>
        <dbReference type="Proteomes" id="UP000291084"/>
    </source>
</evidence>
<accession>A0A0S3RYR4</accession>
<organism evidence="1 2">
    <name type="scientific">Vigna angularis var. angularis</name>
    <dbReference type="NCBI Taxonomy" id="157739"/>
    <lineage>
        <taxon>Eukaryota</taxon>
        <taxon>Viridiplantae</taxon>
        <taxon>Streptophyta</taxon>
        <taxon>Embryophyta</taxon>
        <taxon>Tracheophyta</taxon>
        <taxon>Spermatophyta</taxon>
        <taxon>Magnoliopsida</taxon>
        <taxon>eudicotyledons</taxon>
        <taxon>Gunneridae</taxon>
        <taxon>Pentapetalae</taxon>
        <taxon>rosids</taxon>
        <taxon>fabids</taxon>
        <taxon>Fabales</taxon>
        <taxon>Fabaceae</taxon>
        <taxon>Papilionoideae</taxon>
        <taxon>50 kb inversion clade</taxon>
        <taxon>NPAAA clade</taxon>
        <taxon>indigoferoid/millettioid clade</taxon>
        <taxon>Phaseoleae</taxon>
        <taxon>Vigna</taxon>
    </lineage>
</organism>
<dbReference type="Proteomes" id="UP000291084">
    <property type="component" value="Chromosome 4"/>
</dbReference>